<organism evidence="2 3">
    <name type="scientific">Streptomyces microflavus</name>
    <name type="common">Streptomyces lipmanii</name>
    <dbReference type="NCBI Taxonomy" id="1919"/>
    <lineage>
        <taxon>Bacteria</taxon>
        <taxon>Bacillati</taxon>
        <taxon>Actinomycetota</taxon>
        <taxon>Actinomycetes</taxon>
        <taxon>Kitasatosporales</taxon>
        <taxon>Streptomycetaceae</taxon>
        <taxon>Streptomyces</taxon>
    </lineage>
</organism>
<dbReference type="GeneID" id="87635043"/>
<dbReference type="RefSeq" id="WP_158819183.1">
    <property type="nucleotide sequence ID" value="NZ_CP054926.1"/>
</dbReference>
<reference evidence="2 3" key="1">
    <citation type="submission" date="2020-06" db="EMBL/GenBank/DDBJ databases">
        <title>Genome mining for natural products.</title>
        <authorList>
            <person name="Zhang B."/>
            <person name="Shi J."/>
            <person name="Ge H."/>
        </authorList>
    </citation>
    <scope>NUCLEOTIDE SEQUENCE [LARGE SCALE GENOMIC DNA]</scope>
    <source>
        <strain evidence="2 3">NA06532</strain>
    </source>
</reference>
<dbReference type="GO" id="GO:0016740">
    <property type="term" value="F:transferase activity"/>
    <property type="evidence" value="ECO:0007669"/>
    <property type="project" value="InterPro"/>
</dbReference>
<dbReference type="NCBIfam" id="NF041195">
    <property type="entry name" value="ScbA_BarX_GamBu"/>
    <property type="match status" value="1"/>
</dbReference>
<dbReference type="EMBL" id="CP054926">
    <property type="protein sequence ID" value="QKW46004.1"/>
    <property type="molecule type" value="Genomic_DNA"/>
</dbReference>
<proteinExistence type="predicted"/>
<evidence type="ECO:0000313" key="2">
    <source>
        <dbReference type="EMBL" id="QKW46004.1"/>
    </source>
</evidence>
<dbReference type="Proteomes" id="UP000509345">
    <property type="component" value="Chromosome"/>
</dbReference>
<feature type="domain" description="A-factor biosynthesis hotdog" evidence="1">
    <location>
        <begin position="5"/>
        <end position="139"/>
    </location>
</feature>
<dbReference type="InterPro" id="IPR047757">
    <property type="entry name" value="AfsA-like"/>
</dbReference>
<dbReference type="AlphaFoldDB" id="A0A7H8MV49"/>
<sequence>MSEKLVGKADAREVLVTDWCLGTEDRHTVSARWPASHPFYTQRSSRFSPLLFTETVRQALGLLAHTAYNVPPDYRMGWDSYRSSVDPEALRAHSGFSDVVLTVRHRSHKARRPGGPVRLMAEVDAVRDGAYLGTAEIHYTAFPPALYDRLRGGRTDSRTAFAEALRPEAPVPAHLVHRVRTGDVVLSPTPEENIWQLRTETSHRVLFDHPHDHVPGMVLLEAAHQASLLTVGSGEAQFTGARFDFRRYVEFGRPCWIETIPLLSDPRGLNLTRVTGVQDGEEAFSGTLTTVVRGSRARSSI</sequence>
<feature type="domain" description="A-factor biosynthesis hotdog" evidence="1">
    <location>
        <begin position="175"/>
        <end position="235"/>
    </location>
</feature>
<evidence type="ECO:0000313" key="3">
    <source>
        <dbReference type="Proteomes" id="UP000509345"/>
    </source>
</evidence>
<evidence type="ECO:0000259" key="1">
    <source>
        <dbReference type="Pfam" id="PF03756"/>
    </source>
</evidence>
<name>A0A7H8MV49_STRMI</name>
<protein>
    <recommendedName>
        <fullName evidence="1">A-factor biosynthesis hotdog domain-containing protein</fullName>
    </recommendedName>
</protein>
<dbReference type="Pfam" id="PF03756">
    <property type="entry name" value="AfsA"/>
    <property type="match status" value="2"/>
</dbReference>
<gene>
    <name evidence="2" type="ORF">HUT09_27650</name>
</gene>
<accession>A0A7H8MV49</accession>
<dbReference type="InterPro" id="IPR005509">
    <property type="entry name" value="AfsA_hotdog_dom"/>
</dbReference>